<dbReference type="STRING" id="1117702.AQZ52_17870"/>
<protein>
    <submittedName>
        <fullName evidence="1">Uncharacterized protein</fullName>
    </submittedName>
</protein>
<proteinExistence type="predicted"/>
<keyword evidence="2" id="KW-1185">Reference proteome</keyword>
<gene>
    <name evidence="1" type="ORF">AQZ52_17870</name>
</gene>
<evidence type="ECO:0000313" key="2">
    <source>
        <dbReference type="Proteomes" id="UP000058012"/>
    </source>
</evidence>
<dbReference type="AlphaFoldDB" id="A0A117US79"/>
<name>A0A117US79_9SPHN</name>
<sequence length="82" mass="8945">MSDLAVRGVPLGLVERLNRARTIPLERYQVDGAIDRFGYLENLAADHGVTFETILTLVDVLGPEEDFDGLVTTLEDLPAGGF</sequence>
<dbReference type="EMBL" id="LLZS01000012">
    <property type="protein sequence ID" value="KUR69868.1"/>
    <property type="molecule type" value="Genomic_DNA"/>
</dbReference>
<organism evidence="1 2">
    <name type="scientific">Novosphingobium fuchskuhlense</name>
    <dbReference type="NCBI Taxonomy" id="1117702"/>
    <lineage>
        <taxon>Bacteria</taxon>
        <taxon>Pseudomonadati</taxon>
        <taxon>Pseudomonadota</taxon>
        <taxon>Alphaproteobacteria</taxon>
        <taxon>Sphingomonadales</taxon>
        <taxon>Sphingomonadaceae</taxon>
        <taxon>Novosphingobium</taxon>
    </lineage>
</organism>
<dbReference type="OrthoDB" id="7508469at2"/>
<reference evidence="1 2" key="1">
    <citation type="submission" date="2015-10" db="EMBL/GenBank/DDBJ databases">
        <title>Draft genome sequence of Novosphingobium fuchskuhlense DSM 25065 isolated from a surface water sample of the southwest basin of Lake Grosse Fuchskuhle.</title>
        <authorList>
            <person name="Ruckert C."/>
            <person name="Winkler A."/>
            <person name="Glaeser J."/>
            <person name="Grossart H.-P."/>
            <person name="Kalinowski J."/>
            <person name="Glaeser S."/>
        </authorList>
    </citation>
    <scope>NUCLEOTIDE SEQUENCE [LARGE SCALE GENOMIC DNA]</scope>
    <source>
        <strain evidence="1 2">FNE08-7</strain>
    </source>
</reference>
<evidence type="ECO:0000313" key="1">
    <source>
        <dbReference type="EMBL" id="KUR69868.1"/>
    </source>
</evidence>
<accession>A0A117US79</accession>
<comment type="caution">
    <text evidence="1">The sequence shown here is derived from an EMBL/GenBank/DDBJ whole genome shotgun (WGS) entry which is preliminary data.</text>
</comment>
<dbReference type="Proteomes" id="UP000058012">
    <property type="component" value="Unassembled WGS sequence"/>
</dbReference>
<dbReference type="RefSeq" id="WP_067914446.1">
    <property type="nucleotide sequence ID" value="NZ_KQ954248.1"/>
</dbReference>